<feature type="domain" description="ANTAR" evidence="5">
    <location>
        <begin position="150"/>
        <end position="211"/>
    </location>
</feature>
<dbReference type="InterPro" id="IPR012074">
    <property type="entry name" value="GAF_ANTAR"/>
</dbReference>
<dbReference type="Pfam" id="PF13185">
    <property type="entry name" value="GAF_2"/>
    <property type="match status" value="1"/>
</dbReference>
<organism evidence="6 7">
    <name type="scientific">Mycolicibacterium hodleri</name>
    <dbReference type="NCBI Taxonomy" id="49897"/>
    <lineage>
        <taxon>Bacteria</taxon>
        <taxon>Bacillati</taxon>
        <taxon>Actinomycetota</taxon>
        <taxon>Actinomycetes</taxon>
        <taxon>Mycobacteriales</taxon>
        <taxon>Mycobacteriaceae</taxon>
        <taxon>Mycolicibacterium</taxon>
    </lineage>
</organism>
<evidence type="ECO:0000256" key="3">
    <source>
        <dbReference type="ARBA" id="ARBA00023015"/>
    </source>
</evidence>
<dbReference type="InterPro" id="IPR011006">
    <property type="entry name" value="CheY-like_superfamily"/>
</dbReference>
<dbReference type="InterPro" id="IPR003018">
    <property type="entry name" value="GAF"/>
</dbReference>
<dbReference type="SUPFAM" id="SSF55781">
    <property type="entry name" value="GAF domain-like"/>
    <property type="match status" value="1"/>
</dbReference>
<evidence type="ECO:0000313" key="7">
    <source>
        <dbReference type="Proteomes" id="UP000315759"/>
    </source>
</evidence>
<name>A0A544VQG9_9MYCO</name>
<dbReference type="SMART" id="SM00065">
    <property type="entry name" value="GAF"/>
    <property type="match status" value="1"/>
</dbReference>
<dbReference type="InterPro" id="IPR036388">
    <property type="entry name" value="WH-like_DNA-bd_sf"/>
</dbReference>
<evidence type="ECO:0000313" key="6">
    <source>
        <dbReference type="EMBL" id="TQR82233.1"/>
    </source>
</evidence>
<dbReference type="SMART" id="SM01012">
    <property type="entry name" value="ANTAR"/>
    <property type="match status" value="1"/>
</dbReference>
<keyword evidence="4" id="KW-0804">Transcription</keyword>
<keyword evidence="1" id="KW-0808">Transferase</keyword>
<protein>
    <submittedName>
        <fullName evidence="6">GAF and ANTAR domain-containing protein</fullName>
    </submittedName>
</protein>
<comment type="caution">
    <text evidence="6">The sequence shown here is derived from an EMBL/GenBank/DDBJ whole genome shotgun (WGS) entry which is preliminary data.</text>
</comment>
<evidence type="ECO:0000256" key="2">
    <source>
        <dbReference type="ARBA" id="ARBA00022777"/>
    </source>
</evidence>
<dbReference type="InterPro" id="IPR005561">
    <property type="entry name" value="ANTAR"/>
</dbReference>
<dbReference type="EMBL" id="VIFX01000093">
    <property type="protein sequence ID" value="TQR82233.1"/>
    <property type="molecule type" value="Genomic_DNA"/>
</dbReference>
<gene>
    <name evidence="6" type="ORF">D8S82_33200</name>
</gene>
<dbReference type="PIRSF" id="PIRSF036625">
    <property type="entry name" value="GAF_ANTAR"/>
    <property type="match status" value="1"/>
</dbReference>
<dbReference type="GO" id="GO:0003723">
    <property type="term" value="F:RNA binding"/>
    <property type="evidence" value="ECO:0007669"/>
    <property type="project" value="InterPro"/>
</dbReference>
<sequence length="221" mass="23949">MSELTSQFFHPTDIATTLQRVTSAAVELIDGVDYADVLLISGADTFRSVAATGQVAIDLDGVQHRFREGPCLDAAIEDGVTRCDDLSEDERWPRFAKSAIAAGVHGMLSFRLYTHNSRMGALNLFAGRRGVFTAEVEALAAMLATQAAIALIADDKELQFRSALASRDMIGQAKGMIMERFNVDANRAFELLKKLSQDANIRLVDVAAELIARGADPTTTK</sequence>
<dbReference type="Gene3D" id="1.10.10.10">
    <property type="entry name" value="Winged helix-like DNA-binding domain superfamily/Winged helix DNA-binding domain"/>
    <property type="match status" value="1"/>
</dbReference>
<dbReference type="Gene3D" id="3.30.450.40">
    <property type="match status" value="1"/>
</dbReference>
<dbReference type="Pfam" id="PF03861">
    <property type="entry name" value="ANTAR"/>
    <property type="match status" value="1"/>
</dbReference>
<proteinExistence type="predicted"/>
<dbReference type="AlphaFoldDB" id="A0A544VQG9"/>
<dbReference type="Proteomes" id="UP000315759">
    <property type="component" value="Unassembled WGS sequence"/>
</dbReference>
<keyword evidence="3" id="KW-0805">Transcription regulation</keyword>
<keyword evidence="2" id="KW-0418">Kinase</keyword>
<evidence type="ECO:0000256" key="4">
    <source>
        <dbReference type="ARBA" id="ARBA00023163"/>
    </source>
</evidence>
<reference evidence="6 7" key="1">
    <citation type="submission" date="2018-10" db="EMBL/GenBank/DDBJ databases">
        <title>Draft genome of Mycobacterium hodleri strain B.</title>
        <authorList>
            <person name="Amande T.J."/>
            <person name="Mcgenity T.J."/>
        </authorList>
    </citation>
    <scope>NUCLEOTIDE SEQUENCE [LARGE SCALE GENOMIC DNA]</scope>
    <source>
        <strain evidence="6 7">B</strain>
    </source>
</reference>
<evidence type="ECO:0000259" key="5">
    <source>
        <dbReference type="PROSITE" id="PS50921"/>
    </source>
</evidence>
<accession>A0A544VQG9</accession>
<keyword evidence="7" id="KW-1185">Reference proteome</keyword>
<evidence type="ECO:0000256" key="1">
    <source>
        <dbReference type="ARBA" id="ARBA00022679"/>
    </source>
</evidence>
<dbReference type="InterPro" id="IPR029016">
    <property type="entry name" value="GAF-like_dom_sf"/>
</dbReference>
<dbReference type="SUPFAM" id="SSF52172">
    <property type="entry name" value="CheY-like"/>
    <property type="match status" value="1"/>
</dbReference>
<dbReference type="GO" id="GO:0016301">
    <property type="term" value="F:kinase activity"/>
    <property type="evidence" value="ECO:0007669"/>
    <property type="project" value="UniProtKB-KW"/>
</dbReference>
<dbReference type="PROSITE" id="PS50921">
    <property type="entry name" value="ANTAR"/>
    <property type="match status" value="1"/>
</dbReference>